<gene>
    <name evidence="2" type="ORF">FA15DRAFT_737720</name>
</gene>
<evidence type="ECO:0000313" key="3">
    <source>
        <dbReference type="Proteomes" id="UP000307440"/>
    </source>
</evidence>
<feature type="region of interest" description="Disordered" evidence="1">
    <location>
        <begin position="200"/>
        <end position="223"/>
    </location>
</feature>
<feature type="compositionally biased region" description="Basic and acidic residues" evidence="1">
    <location>
        <begin position="156"/>
        <end position="168"/>
    </location>
</feature>
<dbReference type="EMBL" id="ML210188">
    <property type="protein sequence ID" value="TFK25269.1"/>
    <property type="molecule type" value="Genomic_DNA"/>
</dbReference>
<keyword evidence="3" id="KW-1185">Reference proteome</keyword>
<dbReference type="AlphaFoldDB" id="A0A5C3KX89"/>
<evidence type="ECO:0000256" key="1">
    <source>
        <dbReference type="SAM" id="MobiDB-lite"/>
    </source>
</evidence>
<feature type="region of interest" description="Disordered" evidence="1">
    <location>
        <begin position="237"/>
        <end position="263"/>
    </location>
</feature>
<organism evidence="2 3">
    <name type="scientific">Coprinopsis marcescibilis</name>
    <name type="common">Agaric fungus</name>
    <name type="synonym">Psathyrella marcescibilis</name>
    <dbReference type="NCBI Taxonomy" id="230819"/>
    <lineage>
        <taxon>Eukaryota</taxon>
        <taxon>Fungi</taxon>
        <taxon>Dikarya</taxon>
        <taxon>Basidiomycota</taxon>
        <taxon>Agaricomycotina</taxon>
        <taxon>Agaricomycetes</taxon>
        <taxon>Agaricomycetidae</taxon>
        <taxon>Agaricales</taxon>
        <taxon>Agaricineae</taxon>
        <taxon>Psathyrellaceae</taxon>
        <taxon>Coprinopsis</taxon>
    </lineage>
</organism>
<evidence type="ECO:0000313" key="2">
    <source>
        <dbReference type="EMBL" id="TFK25269.1"/>
    </source>
</evidence>
<name>A0A5C3KX89_COPMA</name>
<reference evidence="2 3" key="1">
    <citation type="journal article" date="2019" name="Nat. Ecol. Evol.">
        <title>Megaphylogeny resolves global patterns of mushroom evolution.</title>
        <authorList>
            <person name="Varga T."/>
            <person name="Krizsan K."/>
            <person name="Foldi C."/>
            <person name="Dima B."/>
            <person name="Sanchez-Garcia M."/>
            <person name="Sanchez-Ramirez S."/>
            <person name="Szollosi G.J."/>
            <person name="Szarkandi J.G."/>
            <person name="Papp V."/>
            <person name="Albert L."/>
            <person name="Andreopoulos W."/>
            <person name="Angelini C."/>
            <person name="Antonin V."/>
            <person name="Barry K.W."/>
            <person name="Bougher N.L."/>
            <person name="Buchanan P."/>
            <person name="Buyck B."/>
            <person name="Bense V."/>
            <person name="Catcheside P."/>
            <person name="Chovatia M."/>
            <person name="Cooper J."/>
            <person name="Damon W."/>
            <person name="Desjardin D."/>
            <person name="Finy P."/>
            <person name="Geml J."/>
            <person name="Haridas S."/>
            <person name="Hughes K."/>
            <person name="Justo A."/>
            <person name="Karasinski D."/>
            <person name="Kautmanova I."/>
            <person name="Kiss B."/>
            <person name="Kocsube S."/>
            <person name="Kotiranta H."/>
            <person name="LaButti K.M."/>
            <person name="Lechner B.E."/>
            <person name="Liimatainen K."/>
            <person name="Lipzen A."/>
            <person name="Lukacs Z."/>
            <person name="Mihaltcheva S."/>
            <person name="Morgado L.N."/>
            <person name="Niskanen T."/>
            <person name="Noordeloos M.E."/>
            <person name="Ohm R.A."/>
            <person name="Ortiz-Santana B."/>
            <person name="Ovrebo C."/>
            <person name="Racz N."/>
            <person name="Riley R."/>
            <person name="Savchenko A."/>
            <person name="Shiryaev A."/>
            <person name="Soop K."/>
            <person name="Spirin V."/>
            <person name="Szebenyi C."/>
            <person name="Tomsovsky M."/>
            <person name="Tulloss R.E."/>
            <person name="Uehling J."/>
            <person name="Grigoriev I.V."/>
            <person name="Vagvolgyi C."/>
            <person name="Papp T."/>
            <person name="Martin F.M."/>
            <person name="Miettinen O."/>
            <person name="Hibbett D.S."/>
            <person name="Nagy L.G."/>
        </authorList>
    </citation>
    <scope>NUCLEOTIDE SEQUENCE [LARGE SCALE GENOMIC DNA]</scope>
    <source>
        <strain evidence="2 3">CBS 121175</strain>
    </source>
</reference>
<proteinExistence type="predicted"/>
<feature type="compositionally biased region" description="Low complexity" evidence="1">
    <location>
        <begin position="247"/>
        <end position="262"/>
    </location>
</feature>
<dbReference type="Proteomes" id="UP000307440">
    <property type="component" value="Unassembled WGS sequence"/>
</dbReference>
<feature type="region of interest" description="Disordered" evidence="1">
    <location>
        <begin position="114"/>
        <end position="144"/>
    </location>
</feature>
<dbReference type="STRING" id="230819.A0A5C3KX89"/>
<accession>A0A5C3KX89</accession>
<feature type="non-terminal residue" evidence="2">
    <location>
        <position position="1"/>
    </location>
</feature>
<sequence>TPPTSPPQTTSCVDRNKYSIASLTNPQTTFKLFINPLPQYKMVQISTTLVLGALAIAPTLAAPITFPSNKVARDTELETRAPRGRGARQPTGVSSGLGQLLGQQATQQLNARISEDTVEVEAREPRRARGGSGRQPTGISSGIGQILGQQLNARELESADVETREPRRGGRSSGASGSAGRFVGGVLNGINQRAFEEEVELQVRQPRRGGRSSGASNSAGRFVGGVLNGLNQREFEEEVELQVRQPGRSGRSSGARSNSAGRFVGGVLNQREFEEMEFEAREFEEYMNEAREFDIEELD</sequence>
<protein>
    <submittedName>
        <fullName evidence="2">Uncharacterized protein</fullName>
    </submittedName>
</protein>
<feature type="region of interest" description="Disordered" evidence="1">
    <location>
        <begin position="156"/>
        <end position="183"/>
    </location>
</feature>